<evidence type="ECO:0000313" key="3">
    <source>
        <dbReference type="EMBL" id="SFO06056.1"/>
    </source>
</evidence>
<dbReference type="AlphaFoldDB" id="A0A1I5E3P1"/>
<dbReference type="RefSeq" id="WP_242943565.1">
    <property type="nucleotide sequence ID" value="NZ_FOVK01000013.1"/>
</dbReference>
<proteinExistence type="predicted"/>
<evidence type="ECO:0000259" key="2">
    <source>
        <dbReference type="Pfam" id="PF22053"/>
    </source>
</evidence>
<dbReference type="InterPro" id="IPR054218">
    <property type="entry name" value="DUF6938"/>
</dbReference>
<dbReference type="Pfam" id="PF22053">
    <property type="entry name" value="DUF6938"/>
    <property type="match status" value="1"/>
</dbReference>
<name>A0A1I5E3P1_9CLOT</name>
<dbReference type="STRING" id="398199.SAMN05421804_101692"/>
<evidence type="ECO:0000313" key="4">
    <source>
        <dbReference type="Proteomes" id="UP000181899"/>
    </source>
</evidence>
<dbReference type="InterPro" id="IPR054217">
    <property type="entry name" value="DUF6937"/>
</dbReference>
<protein>
    <submittedName>
        <fullName evidence="3">Uncharacterized protein</fullName>
    </submittedName>
</protein>
<gene>
    <name evidence="3" type="ORF">SAMN04488695_11332</name>
</gene>
<dbReference type="EMBL" id="FOVK01000013">
    <property type="protein sequence ID" value="SFO06056.1"/>
    <property type="molecule type" value="Genomic_DNA"/>
</dbReference>
<organism evidence="3 4">
    <name type="scientific">Proteiniclasticum ruminis</name>
    <dbReference type="NCBI Taxonomy" id="398199"/>
    <lineage>
        <taxon>Bacteria</taxon>
        <taxon>Bacillati</taxon>
        <taxon>Bacillota</taxon>
        <taxon>Clostridia</taxon>
        <taxon>Eubacteriales</taxon>
        <taxon>Clostridiaceae</taxon>
        <taxon>Proteiniclasticum</taxon>
    </lineage>
</organism>
<reference evidence="3 4" key="1">
    <citation type="submission" date="2016-10" db="EMBL/GenBank/DDBJ databases">
        <authorList>
            <person name="de Groot N.N."/>
        </authorList>
    </citation>
    <scope>NUCLEOTIDE SEQUENCE [LARGE SCALE GENOMIC DNA]</scope>
    <source>
        <strain evidence="3 4">ML2</strain>
    </source>
</reference>
<accession>A0A1I5E3P1</accession>
<evidence type="ECO:0000259" key="1">
    <source>
        <dbReference type="Pfam" id="PF22052"/>
    </source>
</evidence>
<keyword evidence="4" id="KW-1185">Reference proteome</keyword>
<dbReference type="eggNOG" id="ENOG502Z7YV">
    <property type="taxonomic scope" value="Bacteria"/>
</dbReference>
<feature type="domain" description="DUF6937" evidence="1">
    <location>
        <begin position="6"/>
        <end position="232"/>
    </location>
</feature>
<dbReference type="Proteomes" id="UP000181899">
    <property type="component" value="Unassembled WGS sequence"/>
</dbReference>
<dbReference type="Pfam" id="PF22052">
    <property type="entry name" value="DUF6937"/>
    <property type="match status" value="1"/>
</dbReference>
<feature type="domain" description="DUF6938" evidence="2">
    <location>
        <begin position="244"/>
        <end position="476"/>
    </location>
</feature>
<sequence>MEREKIIFGHVMDERTIKKAAASKRKFMKEFGDEEGKKYYLKAEENAVLGKRMQVENLLLSEEPMTFPENAFIVGNIRMGFGHYRIAMAIASCAHALGYKPYWFDLSSFHGTTGSEMIKKQNALYSFGSKLSQRSRLFNRFYWEPLNSEGFRKLSYNAVDQKNAELLVPLYANFPKDIPFAGTHVWPAQGAVHGGLKNVANVIPDNWPMGLHLSEGALHTVQTPFAYAGYKMLKGMSKKKTLGMPSGSLMYTGHYVDHELVSNLYEDTEDRMKRIEEGKPLRLLIPVGGAGAGKEMIKELLRYLTPKIEKKEVQVLLNFGDHLKMYEALCQELPELMKGAAVHFDTYEEVEKMALHMDQHLEGVHVFYHQDIFEAVYATNLLMRESDLLVTKPSELSFYPIPKLFLKRVGGHEAYGAIYAAQQGDGTAECETKEEMIGMMEALLSQKELLLAMNRRILQLHKQQVYHGGYEVVKLLTERES</sequence>